<feature type="domain" description="Alcohol dehydrogenase-like N-terminal" evidence="7">
    <location>
        <begin position="26"/>
        <end position="152"/>
    </location>
</feature>
<dbReference type="GO" id="GO:0008270">
    <property type="term" value="F:zinc ion binding"/>
    <property type="evidence" value="ECO:0007669"/>
    <property type="project" value="InterPro"/>
</dbReference>
<dbReference type="InterPro" id="IPR013154">
    <property type="entry name" value="ADH-like_N"/>
</dbReference>
<dbReference type="PANTHER" id="PTHR42813:SF2">
    <property type="entry name" value="DEHYDROGENASE, ZINC-CONTAINING, PUTATIVE (AFU_ORTHOLOGUE AFUA_2G02810)-RELATED"/>
    <property type="match status" value="1"/>
</dbReference>
<evidence type="ECO:0000259" key="6">
    <source>
        <dbReference type="Pfam" id="PF00107"/>
    </source>
</evidence>
<dbReference type="Pfam" id="PF00107">
    <property type="entry name" value="ADH_zinc_N"/>
    <property type="match status" value="1"/>
</dbReference>
<proteinExistence type="inferred from homology"/>
<feature type="domain" description="Alcohol dehydrogenase-like C-terminal" evidence="6">
    <location>
        <begin position="196"/>
        <end position="266"/>
    </location>
</feature>
<dbReference type="AlphaFoldDB" id="A0A848DIE4"/>
<keyword evidence="2 5" id="KW-0479">Metal-binding</keyword>
<evidence type="ECO:0000259" key="7">
    <source>
        <dbReference type="Pfam" id="PF08240"/>
    </source>
</evidence>
<evidence type="ECO:0000313" key="9">
    <source>
        <dbReference type="Proteomes" id="UP000586918"/>
    </source>
</evidence>
<dbReference type="SUPFAM" id="SSF51735">
    <property type="entry name" value="NAD(P)-binding Rossmann-fold domains"/>
    <property type="match status" value="1"/>
</dbReference>
<evidence type="ECO:0000313" key="8">
    <source>
        <dbReference type="EMBL" id="NMH92467.1"/>
    </source>
</evidence>
<dbReference type="InterPro" id="IPR002328">
    <property type="entry name" value="ADH_Zn_CS"/>
</dbReference>
<dbReference type="CDD" id="cd08283">
    <property type="entry name" value="FDH_like_1"/>
    <property type="match status" value="1"/>
</dbReference>
<dbReference type="GO" id="GO:0016491">
    <property type="term" value="F:oxidoreductase activity"/>
    <property type="evidence" value="ECO:0007669"/>
    <property type="project" value="UniProtKB-KW"/>
</dbReference>
<keyword evidence="9" id="KW-1185">Reference proteome</keyword>
<dbReference type="Gene3D" id="3.40.50.720">
    <property type="entry name" value="NAD(P)-binding Rossmann-like Domain"/>
    <property type="match status" value="1"/>
</dbReference>
<evidence type="ECO:0000256" key="3">
    <source>
        <dbReference type="ARBA" id="ARBA00022833"/>
    </source>
</evidence>
<sequence length="391" mass="42200">MRANCWTGKNSVEVMDVPDPKILNSRDAIVRITSSAICGSDLHLYNGFIPTMKKGDILGHEFMGEVVETGPGVTNLSMGDRVVVPFPIACGTCGACQQGLYSVCENSNPNAPIAEKLMGRSPCGIFGYSHMLGGYPGGQAQYARVPFADIGPIKIEDGIPDEQVLFLSDIFPTGYMGAELCDITPGDVVAVWGAGPVGQFAIASAKLLGAERVIAIDRFDYRLRIAAQRAGATDVINYEQVSTLEALEDITAGRGPDACIDAVGMEAHHDIGPLHAYDRAKQAAGVETDRPHVLREAIMSCRNGGVISVIGVYGGFVDKFPMGAFMNRSLRMRTGQCHVQRYLEPLLARVRAGEIDPSFVITHRMSLEDAPRGYEMFKNKEDDCLKVVLSP</sequence>
<evidence type="ECO:0000256" key="4">
    <source>
        <dbReference type="ARBA" id="ARBA00023002"/>
    </source>
</evidence>
<dbReference type="PANTHER" id="PTHR42813">
    <property type="entry name" value="ZINC-TYPE ALCOHOL DEHYDROGENASE-LIKE"/>
    <property type="match status" value="1"/>
</dbReference>
<comment type="similarity">
    <text evidence="5">Belongs to the zinc-containing alcohol dehydrogenase family.</text>
</comment>
<dbReference type="Proteomes" id="UP000586918">
    <property type="component" value="Unassembled WGS sequence"/>
</dbReference>
<comment type="cofactor">
    <cofactor evidence="1 5">
        <name>Zn(2+)</name>
        <dbReference type="ChEBI" id="CHEBI:29105"/>
    </cofactor>
</comment>
<keyword evidence="3 5" id="KW-0862">Zinc</keyword>
<dbReference type="SUPFAM" id="SSF50129">
    <property type="entry name" value="GroES-like"/>
    <property type="match status" value="1"/>
</dbReference>
<dbReference type="PROSITE" id="PS00059">
    <property type="entry name" value="ADH_ZINC"/>
    <property type="match status" value="1"/>
</dbReference>
<accession>A0A848DIE4</accession>
<dbReference type="InterPro" id="IPR013149">
    <property type="entry name" value="ADH-like_C"/>
</dbReference>
<dbReference type="EMBL" id="JAAXKZ010000040">
    <property type="protein sequence ID" value="NMH92467.1"/>
    <property type="molecule type" value="Genomic_DNA"/>
</dbReference>
<name>A0A848DIE4_9PSEU</name>
<organism evidence="8 9">
    <name type="scientific">Pseudonocardia bannensis</name>
    <dbReference type="NCBI Taxonomy" id="630973"/>
    <lineage>
        <taxon>Bacteria</taxon>
        <taxon>Bacillati</taxon>
        <taxon>Actinomycetota</taxon>
        <taxon>Actinomycetes</taxon>
        <taxon>Pseudonocardiales</taxon>
        <taxon>Pseudonocardiaceae</taxon>
        <taxon>Pseudonocardia</taxon>
    </lineage>
</organism>
<dbReference type="Gene3D" id="3.90.180.10">
    <property type="entry name" value="Medium-chain alcohol dehydrogenases, catalytic domain"/>
    <property type="match status" value="1"/>
</dbReference>
<comment type="caution">
    <text evidence="8">The sequence shown here is derived from an EMBL/GenBank/DDBJ whole genome shotgun (WGS) entry which is preliminary data.</text>
</comment>
<evidence type="ECO:0000256" key="2">
    <source>
        <dbReference type="ARBA" id="ARBA00022723"/>
    </source>
</evidence>
<protein>
    <submittedName>
        <fullName evidence="8">Glutathione-dependent formaldehyde dehydrogenase</fullName>
    </submittedName>
</protein>
<dbReference type="Pfam" id="PF08240">
    <property type="entry name" value="ADH_N"/>
    <property type="match status" value="1"/>
</dbReference>
<evidence type="ECO:0000256" key="5">
    <source>
        <dbReference type="RuleBase" id="RU361277"/>
    </source>
</evidence>
<dbReference type="RefSeq" id="WP_169413178.1">
    <property type="nucleotide sequence ID" value="NZ_JAAXKZ010000040.1"/>
</dbReference>
<evidence type="ECO:0000256" key="1">
    <source>
        <dbReference type="ARBA" id="ARBA00001947"/>
    </source>
</evidence>
<gene>
    <name evidence="8" type="ORF">HF519_12980</name>
</gene>
<dbReference type="InterPro" id="IPR011032">
    <property type="entry name" value="GroES-like_sf"/>
</dbReference>
<keyword evidence="4" id="KW-0560">Oxidoreductase</keyword>
<reference evidence="8 9" key="1">
    <citation type="submission" date="2020-04" db="EMBL/GenBank/DDBJ databases">
        <authorList>
            <person name="Klaysubun C."/>
            <person name="Duangmal K."/>
            <person name="Lipun K."/>
        </authorList>
    </citation>
    <scope>NUCLEOTIDE SEQUENCE [LARGE SCALE GENOMIC DNA]</scope>
    <source>
        <strain evidence="8 9">DSM 45300</strain>
    </source>
</reference>
<dbReference type="InterPro" id="IPR036291">
    <property type="entry name" value="NAD(P)-bd_dom_sf"/>
</dbReference>